<name>A0A0V8JAZ1_9BACL</name>
<comment type="caution">
    <text evidence="3">The sequence shown here is derived from an EMBL/GenBank/DDBJ whole genome shotgun (WGS) entry which is preliminary data.</text>
</comment>
<reference evidence="3 4" key="1">
    <citation type="journal article" date="2014" name="Antonie Van Leeuwenhoek">
        <title>Fictibacillus enclensis sp. nov., isolated from marine sediment.</title>
        <authorList>
            <person name="Dastager S.G."/>
            <person name="Mawlankar R."/>
            <person name="Srinivasan K."/>
            <person name="Tang S.K."/>
            <person name="Lee J.C."/>
            <person name="Ramana V.V."/>
            <person name="Shouche Y.S."/>
        </authorList>
    </citation>
    <scope>NUCLEOTIDE SEQUENCE [LARGE SCALE GENOMIC DNA]</scope>
    <source>
        <strain evidence="3 4">NIO-1003</strain>
    </source>
</reference>
<dbReference type="InterPro" id="IPR027939">
    <property type="entry name" value="NMT1/THI5"/>
</dbReference>
<dbReference type="Pfam" id="PF09084">
    <property type="entry name" value="NMT1"/>
    <property type="match status" value="1"/>
</dbReference>
<organism evidence="3 4">
    <name type="scientific">Fictibacillus enclensis</name>
    <dbReference type="NCBI Taxonomy" id="1017270"/>
    <lineage>
        <taxon>Bacteria</taxon>
        <taxon>Bacillati</taxon>
        <taxon>Bacillota</taxon>
        <taxon>Bacilli</taxon>
        <taxon>Bacillales</taxon>
        <taxon>Fictibacillaceae</taxon>
        <taxon>Fictibacillus</taxon>
    </lineage>
</organism>
<gene>
    <name evidence="3" type="ORF">AS030_01260</name>
</gene>
<protein>
    <submittedName>
        <fullName evidence="3">ABC transporter substrate-binding protein</fullName>
    </submittedName>
</protein>
<dbReference type="PANTHER" id="PTHR31528:SF3">
    <property type="entry name" value="THIAMINE BIOSYNTHESIS PROTEIN HI_0357-RELATED"/>
    <property type="match status" value="1"/>
</dbReference>
<feature type="chain" id="PRO_5006893891" evidence="1">
    <location>
        <begin position="28"/>
        <end position="336"/>
    </location>
</feature>
<dbReference type="SUPFAM" id="SSF53850">
    <property type="entry name" value="Periplasmic binding protein-like II"/>
    <property type="match status" value="1"/>
</dbReference>
<accession>A0A0V8JAZ1</accession>
<keyword evidence="1" id="KW-0732">Signal</keyword>
<evidence type="ECO:0000313" key="3">
    <source>
        <dbReference type="EMBL" id="KSU84222.1"/>
    </source>
</evidence>
<dbReference type="PANTHER" id="PTHR31528">
    <property type="entry name" value="4-AMINO-5-HYDROXYMETHYL-2-METHYLPYRIMIDINE PHOSPHATE SYNTHASE THI11-RELATED"/>
    <property type="match status" value="1"/>
</dbReference>
<dbReference type="EMBL" id="LNQN01000001">
    <property type="protein sequence ID" value="KSU84222.1"/>
    <property type="molecule type" value="Genomic_DNA"/>
</dbReference>
<dbReference type="AlphaFoldDB" id="A0A0V8JAZ1"/>
<evidence type="ECO:0000259" key="2">
    <source>
        <dbReference type="Pfam" id="PF09084"/>
    </source>
</evidence>
<dbReference type="CDD" id="cd13651">
    <property type="entry name" value="PBP2_ThiY"/>
    <property type="match status" value="1"/>
</dbReference>
<proteinExistence type="predicted"/>
<dbReference type="RefSeq" id="WP_061967505.1">
    <property type="nucleotide sequence ID" value="NZ_FMAV01000001.1"/>
</dbReference>
<dbReference type="InterPro" id="IPR015168">
    <property type="entry name" value="SsuA/THI5"/>
</dbReference>
<dbReference type="OrthoDB" id="9815602at2"/>
<dbReference type="Gene3D" id="3.40.190.10">
    <property type="entry name" value="Periplasmic binding protein-like II"/>
    <property type="match status" value="2"/>
</dbReference>
<dbReference type="Proteomes" id="UP000054099">
    <property type="component" value="Unassembled WGS sequence"/>
</dbReference>
<feature type="domain" description="SsuA/THI5-like" evidence="2">
    <location>
        <begin position="49"/>
        <end position="263"/>
    </location>
</feature>
<dbReference type="GO" id="GO:0009228">
    <property type="term" value="P:thiamine biosynthetic process"/>
    <property type="evidence" value="ECO:0007669"/>
    <property type="project" value="InterPro"/>
</dbReference>
<evidence type="ECO:0000256" key="1">
    <source>
        <dbReference type="SAM" id="SignalP"/>
    </source>
</evidence>
<dbReference type="PROSITE" id="PS51257">
    <property type="entry name" value="PROKAR_LIPOPROTEIN"/>
    <property type="match status" value="1"/>
</dbReference>
<feature type="signal peptide" evidence="1">
    <location>
        <begin position="1"/>
        <end position="27"/>
    </location>
</feature>
<evidence type="ECO:0000313" key="4">
    <source>
        <dbReference type="Proteomes" id="UP000054099"/>
    </source>
</evidence>
<sequence length="336" mass="37859">MKKWIKHSKWLLAGCLLLALGACSSSATKSGEGKDRLKKVSVMLDWYPNAVHAGIYDAIEKGYFKKEGIEVDVKMPAETNDPLKLVAAGRTDLALTYQPQVVLSRAENIPVVSLGAMVRHPLNHLMVPEKSSVHTPKDLEGKNVGYPSIPINEAIVKTMVKHDGGNPDNVKMTDIGWDIIPAMASKKVDGISGGYINHEQILLKKEGHPVRSIDPVKYGVPDYYELVLVSSEDGLKKNRKLYQKFWRALSKGQKDVQEHPENALNILFQHENKEFPLDQKVEKKSLRILLPLMDSGSKPFGYQDQKSWNKVSEWLYETDMIKKKIDTQKAYINLEK</sequence>
<keyword evidence="4" id="KW-1185">Reference proteome</keyword>